<gene>
    <name evidence="1" type="ORF">MCM2015_pMC6_16</name>
</gene>
<accession>A0A193SBT1</accession>
<name>A0A193SBT1_9ZZZZ</name>
<dbReference type="EMBL" id="LT158606">
    <property type="protein sequence ID" value="CVK35592.1"/>
    <property type="molecule type" value="Genomic_DNA"/>
</dbReference>
<organism evidence="1">
    <name type="scientific">biofilter metagenome</name>
    <dbReference type="NCBI Taxonomy" id="1070537"/>
    <lineage>
        <taxon>unclassified sequences</taxon>
        <taxon>metagenomes</taxon>
        <taxon>ecological metagenomes</taxon>
    </lineage>
</organism>
<dbReference type="AlphaFoldDB" id="A0A193SBT1"/>
<reference evidence="1" key="1">
    <citation type="journal article" date="2016" name="Sci. Rep.">
        <title>Genomics of high molecular weight plasmids isolated from an on-farm biopurification system.</title>
        <authorList>
            <person name="Martini M.C."/>
            <person name="Wibberg D."/>
            <person name="Lozano M."/>
            <person name="Torres Tejerizo G."/>
            <person name="Albicoro F.J."/>
            <person name="Jaenicke S."/>
            <person name="van Elsas J.D."/>
            <person name="Petroni A."/>
            <person name="Garcillan-Barcia M.P."/>
            <person name="de la Cruz F."/>
            <person name="Schluter A."/>
            <person name="Puhler A."/>
            <person name="Pistorio M."/>
            <person name="Lagares A."/>
            <person name="Del Papa M.F."/>
        </authorList>
    </citation>
    <scope>NUCLEOTIDE SEQUENCE</scope>
    <source>
        <plasmid evidence="1">pMC6</plasmid>
    </source>
</reference>
<protein>
    <submittedName>
        <fullName evidence="1">Uncharacterized protein</fullName>
    </submittedName>
</protein>
<sequence length="63" mass="7113">MTAFKENALNAGELASCDSVSLSRLIPSNILDYFFSLQKSYQQDIKQSVTTALIHRKSVPHLW</sequence>
<geneLocation type="plasmid" evidence="1">
    <name>pMC6</name>
</geneLocation>
<evidence type="ECO:0000313" key="1">
    <source>
        <dbReference type="EMBL" id="CVK35592.1"/>
    </source>
</evidence>
<proteinExistence type="predicted"/>
<keyword evidence="1" id="KW-0614">Plasmid</keyword>